<feature type="compositionally biased region" description="Basic and acidic residues" evidence="1">
    <location>
        <begin position="32"/>
        <end position="43"/>
    </location>
</feature>
<feature type="region of interest" description="Disordered" evidence="1">
    <location>
        <begin position="1"/>
        <end position="58"/>
    </location>
</feature>
<dbReference type="Gramene" id="OB02G33770.1">
    <property type="protein sequence ID" value="OB02G33770.1"/>
    <property type="gene ID" value="OB02G33770"/>
</dbReference>
<proteinExistence type="predicted"/>
<name>J3LFG0_ORYBR</name>
<accession>J3LFG0</accession>
<dbReference type="EnsemblPlants" id="OB02G33770.1">
    <property type="protein sequence ID" value="OB02G33770.1"/>
    <property type="gene ID" value="OB02G33770"/>
</dbReference>
<reference evidence="2" key="1">
    <citation type="submission" date="2013-04" db="UniProtKB">
        <authorList>
            <consortium name="EnsemblPlants"/>
        </authorList>
    </citation>
    <scope>IDENTIFICATION</scope>
</reference>
<keyword evidence="3" id="KW-1185">Reference proteome</keyword>
<dbReference type="HOGENOM" id="CLU_2780353_0_0_1"/>
<evidence type="ECO:0000256" key="1">
    <source>
        <dbReference type="SAM" id="MobiDB-lite"/>
    </source>
</evidence>
<feature type="compositionally biased region" description="Polar residues" evidence="1">
    <location>
        <begin position="1"/>
        <end position="15"/>
    </location>
</feature>
<evidence type="ECO:0000313" key="3">
    <source>
        <dbReference type="Proteomes" id="UP000006038"/>
    </source>
</evidence>
<sequence>MPAPSVTNYQASATGSDHDAHKVNSSSNMEPPGKDTSDKDHIMKLGSGCSAGTGDTQSTSFVRWVAL</sequence>
<dbReference type="Proteomes" id="UP000006038">
    <property type="component" value="Unassembled WGS sequence"/>
</dbReference>
<protein>
    <submittedName>
        <fullName evidence="2">Uncharacterized protein</fullName>
    </submittedName>
</protein>
<organism evidence="2">
    <name type="scientific">Oryza brachyantha</name>
    <name type="common">malo sina</name>
    <dbReference type="NCBI Taxonomy" id="4533"/>
    <lineage>
        <taxon>Eukaryota</taxon>
        <taxon>Viridiplantae</taxon>
        <taxon>Streptophyta</taxon>
        <taxon>Embryophyta</taxon>
        <taxon>Tracheophyta</taxon>
        <taxon>Spermatophyta</taxon>
        <taxon>Magnoliopsida</taxon>
        <taxon>Liliopsida</taxon>
        <taxon>Poales</taxon>
        <taxon>Poaceae</taxon>
        <taxon>BOP clade</taxon>
        <taxon>Oryzoideae</taxon>
        <taxon>Oryzeae</taxon>
        <taxon>Oryzinae</taxon>
        <taxon>Oryza</taxon>
    </lineage>
</organism>
<dbReference type="OMA" id="DKDHIMK"/>
<dbReference type="AlphaFoldDB" id="J3LFG0"/>
<evidence type="ECO:0000313" key="2">
    <source>
        <dbReference type="EnsemblPlants" id="OB02G33770.1"/>
    </source>
</evidence>